<dbReference type="PANTHER" id="PTHR43046:SF2">
    <property type="entry name" value="8-OXO-DGTP DIPHOSPHATASE-RELATED"/>
    <property type="match status" value="1"/>
</dbReference>
<comment type="similarity">
    <text evidence="2 4">Belongs to the Nudix hydrolase family.</text>
</comment>
<dbReference type="Gene3D" id="3.90.79.10">
    <property type="entry name" value="Nucleoside Triphosphate Pyrophosphohydrolase"/>
    <property type="match status" value="1"/>
</dbReference>
<evidence type="ECO:0000313" key="7">
    <source>
        <dbReference type="Proteomes" id="UP000431092"/>
    </source>
</evidence>
<dbReference type="PRINTS" id="PR00502">
    <property type="entry name" value="NUDIXFAMILY"/>
</dbReference>
<keyword evidence="7" id="KW-1185">Reference proteome</keyword>
<dbReference type="AlphaFoldDB" id="A0A6I3ITH7"/>
<dbReference type="InterPro" id="IPR015797">
    <property type="entry name" value="NUDIX_hydrolase-like_dom_sf"/>
</dbReference>
<dbReference type="InterPro" id="IPR000086">
    <property type="entry name" value="NUDIX_hydrolase_dom"/>
</dbReference>
<protein>
    <submittedName>
        <fullName evidence="6">NUDIX domain-containing protein</fullName>
    </submittedName>
</protein>
<dbReference type="PROSITE" id="PS00893">
    <property type="entry name" value="NUDIX_BOX"/>
    <property type="match status" value="1"/>
</dbReference>
<dbReference type="SUPFAM" id="SSF55811">
    <property type="entry name" value="Nudix"/>
    <property type="match status" value="1"/>
</dbReference>
<dbReference type="PROSITE" id="PS51462">
    <property type="entry name" value="NUDIX"/>
    <property type="match status" value="1"/>
</dbReference>
<gene>
    <name evidence="6" type="ORF">GGG17_08085</name>
</gene>
<dbReference type="EMBL" id="WLVL01000028">
    <property type="protein sequence ID" value="MTB71929.1"/>
    <property type="molecule type" value="Genomic_DNA"/>
</dbReference>
<dbReference type="Pfam" id="PF00293">
    <property type="entry name" value="NUDIX"/>
    <property type="match status" value="1"/>
</dbReference>
<dbReference type="InterPro" id="IPR020084">
    <property type="entry name" value="NUDIX_hydrolase_CS"/>
</dbReference>
<dbReference type="RefSeq" id="WP_154593224.1">
    <property type="nucleotide sequence ID" value="NZ_WLVL01000028.1"/>
</dbReference>
<dbReference type="PANTHER" id="PTHR43046">
    <property type="entry name" value="GDP-MANNOSE MANNOSYL HYDROLASE"/>
    <property type="match status" value="1"/>
</dbReference>
<name>A0A6I3ITH7_9MICO</name>
<feature type="domain" description="Nudix hydrolase" evidence="5">
    <location>
        <begin position="115"/>
        <end position="263"/>
    </location>
</feature>
<organism evidence="6 7">
    <name type="scientific">Arsenicicoccus cauae</name>
    <dbReference type="NCBI Taxonomy" id="2663847"/>
    <lineage>
        <taxon>Bacteria</taxon>
        <taxon>Bacillati</taxon>
        <taxon>Actinomycetota</taxon>
        <taxon>Actinomycetes</taxon>
        <taxon>Micrococcales</taxon>
        <taxon>Intrasporangiaceae</taxon>
        <taxon>Arsenicicoccus</taxon>
    </lineage>
</organism>
<keyword evidence="3 4" id="KW-0378">Hydrolase</keyword>
<accession>A0A6I3ITH7</accession>
<dbReference type="Proteomes" id="UP000431092">
    <property type="component" value="Unassembled WGS sequence"/>
</dbReference>
<evidence type="ECO:0000256" key="3">
    <source>
        <dbReference type="ARBA" id="ARBA00022801"/>
    </source>
</evidence>
<evidence type="ECO:0000256" key="1">
    <source>
        <dbReference type="ARBA" id="ARBA00001946"/>
    </source>
</evidence>
<comment type="cofactor">
    <cofactor evidence="1">
        <name>Mg(2+)</name>
        <dbReference type="ChEBI" id="CHEBI:18420"/>
    </cofactor>
</comment>
<dbReference type="InterPro" id="IPR020476">
    <property type="entry name" value="Nudix_hydrolase"/>
</dbReference>
<evidence type="ECO:0000259" key="5">
    <source>
        <dbReference type="PROSITE" id="PS51462"/>
    </source>
</evidence>
<comment type="caution">
    <text evidence="6">The sequence shown here is derived from an EMBL/GenBank/DDBJ whole genome shotgun (WGS) entry which is preliminary data.</text>
</comment>
<evidence type="ECO:0000256" key="2">
    <source>
        <dbReference type="ARBA" id="ARBA00005582"/>
    </source>
</evidence>
<dbReference type="CDD" id="cd02883">
    <property type="entry name" value="NUDIX_Hydrolase"/>
    <property type="match status" value="1"/>
</dbReference>
<evidence type="ECO:0000313" key="6">
    <source>
        <dbReference type="EMBL" id="MTB71929.1"/>
    </source>
</evidence>
<proteinExistence type="inferred from homology"/>
<reference evidence="6 7" key="1">
    <citation type="submission" date="2019-11" db="EMBL/GenBank/DDBJ databases">
        <title>Whole genome sequencing identifies a novel species of the genus Arsenicicoccus isolated from human blood.</title>
        <authorList>
            <person name="Jeong J.H."/>
            <person name="Kweon O.J."/>
            <person name="Kim H.R."/>
            <person name="Kim T.-H."/>
            <person name="Ha S.-M."/>
            <person name="Lee M.-K."/>
        </authorList>
    </citation>
    <scope>NUCLEOTIDE SEQUENCE [LARGE SCALE GENOMIC DNA]</scope>
    <source>
        <strain evidence="6 7">MKL-02</strain>
    </source>
</reference>
<evidence type="ECO:0000256" key="4">
    <source>
        <dbReference type="RuleBase" id="RU003476"/>
    </source>
</evidence>
<dbReference type="GO" id="GO:0016787">
    <property type="term" value="F:hydrolase activity"/>
    <property type="evidence" value="ECO:0007669"/>
    <property type="project" value="UniProtKB-KW"/>
</dbReference>
<sequence length="263" mass="27921">MTGDQPGLLSEDEYGRVVRHGRVLDSPVQVDGYDHEGRRRVALDLPHGVTPENLLRSHGWEPGAPLAAERSLGDPHAVVLSYAVRPRPEGPEPLPVVTTPVDAGVELDPDEPPLVRTRVAAYAVVVGPLGVLLAEASDRTNAAGAWGLPGGGVEPGEDPAAAVVREVWEETGQDITRPRLVAVRSHHWIGLSPKGVLEDFQAVRLVYRAELMGGTPVVVHDRDGTTASAAWVPGDAVRGEELRLAPAWADLADLLPPDPPPPG</sequence>